<evidence type="ECO:0000256" key="3">
    <source>
        <dbReference type="ARBA" id="ARBA00022692"/>
    </source>
</evidence>
<organism evidence="14 15">
    <name type="scientific">Salix purpurea</name>
    <name type="common">Purple osier willow</name>
    <dbReference type="NCBI Taxonomy" id="77065"/>
    <lineage>
        <taxon>Eukaryota</taxon>
        <taxon>Viridiplantae</taxon>
        <taxon>Streptophyta</taxon>
        <taxon>Embryophyta</taxon>
        <taxon>Tracheophyta</taxon>
        <taxon>Spermatophyta</taxon>
        <taxon>Magnoliopsida</taxon>
        <taxon>eudicotyledons</taxon>
        <taxon>Gunneridae</taxon>
        <taxon>Pentapetalae</taxon>
        <taxon>rosids</taxon>
        <taxon>fabids</taxon>
        <taxon>Malpighiales</taxon>
        <taxon>Salicaceae</taxon>
        <taxon>Saliceae</taxon>
        <taxon>Salix</taxon>
    </lineage>
</organism>
<evidence type="ECO:0000256" key="11">
    <source>
        <dbReference type="SAM" id="Phobius"/>
    </source>
</evidence>
<dbReference type="Gene3D" id="3.80.10.10">
    <property type="entry name" value="Ribonuclease Inhibitor"/>
    <property type="match status" value="2"/>
</dbReference>
<comment type="subcellular location">
    <subcellularLocation>
        <location evidence="1">Membrane</location>
        <topology evidence="1">Single-pass membrane protein</topology>
    </subcellularLocation>
</comment>
<reference evidence="14" key="2">
    <citation type="journal article" date="2023" name="Int. J. Mol. Sci.">
        <title>De Novo Assembly and Annotation of 11 Diverse Shrub Willow (Salix) Genomes Reveals Novel Gene Organization in Sex-Linked Regions.</title>
        <authorList>
            <person name="Hyden B."/>
            <person name="Feng K."/>
            <person name="Yates T.B."/>
            <person name="Jawdy S."/>
            <person name="Cereghino C."/>
            <person name="Smart L.B."/>
            <person name="Muchero W."/>
        </authorList>
    </citation>
    <scope>NUCLEOTIDE SEQUENCE</scope>
    <source>
        <tissue evidence="14">Shoot tip</tissue>
    </source>
</reference>
<gene>
    <name evidence="14" type="ORF">OIU79_003916</name>
</gene>
<dbReference type="PROSITE" id="PS51450">
    <property type="entry name" value="LRR"/>
    <property type="match status" value="1"/>
</dbReference>
<dbReference type="InterPro" id="IPR011009">
    <property type="entry name" value="Kinase-like_dom_sf"/>
</dbReference>
<dbReference type="InterPro" id="IPR032675">
    <property type="entry name" value="LRR_dom_sf"/>
</dbReference>
<feature type="transmembrane region" description="Helical" evidence="11">
    <location>
        <begin position="467"/>
        <end position="491"/>
    </location>
</feature>
<evidence type="ECO:0000313" key="14">
    <source>
        <dbReference type="EMBL" id="KAJ6725644.1"/>
    </source>
</evidence>
<dbReference type="Gene3D" id="3.30.200.20">
    <property type="entry name" value="Phosphorylase Kinase, domain 1"/>
    <property type="match status" value="1"/>
</dbReference>
<keyword evidence="4 12" id="KW-0732">Signal</keyword>
<proteinExistence type="predicted"/>
<keyword evidence="6 11" id="KW-1133">Transmembrane helix</keyword>
<dbReference type="GO" id="GO:0005524">
    <property type="term" value="F:ATP binding"/>
    <property type="evidence" value="ECO:0007669"/>
    <property type="project" value="InterPro"/>
</dbReference>
<dbReference type="Pfam" id="PF12799">
    <property type="entry name" value="LRR_4"/>
    <property type="match status" value="1"/>
</dbReference>
<keyword evidence="2" id="KW-0433">Leucine-rich repeat</keyword>
<dbReference type="Proteomes" id="UP001151532">
    <property type="component" value="Chromosome 8"/>
</dbReference>
<reference evidence="14" key="1">
    <citation type="submission" date="2022-11" db="EMBL/GenBank/DDBJ databases">
        <authorList>
            <person name="Hyden B.L."/>
            <person name="Feng K."/>
            <person name="Yates T."/>
            <person name="Jawdy S."/>
            <person name="Smart L.B."/>
            <person name="Muchero W."/>
        </authorList>
    </citation>
    <scope>NUCLEOTIDE SEQUENCE</scope>
    <source>
        <tissue evidence="14">Shoot tip</tissue>
    </source>
</reference>
<evidence type="ECO:0000256" key="6">
    <source>
        <dbReference type="ARBA" id="ARBA00022989"/>
    </source>
</evidence>
<dbReference type="InterPro" id="IPR025875">
    <property type="entry name" value="Leu-rich_rpt_4"/>
</dbReference>
<sequence>MGQGHPALLLSLSLLLLSSATADDGSAILKLANSITPLPSDWSTKSPTGFCSWRGIKCDSSNTRVTSIFLSKLSLSGTLPPEISTLSELQSLTFQDNQLSGAIPSLANLTNLQTILLNTNNFTSISPGFLQGLTSLQTLSVGDNVNLSPWQLTADLAQCASLTTLTANECNLFGSIPDVFESLPSLQNLRLSYNNFTGALPPSFANSGIQNLWLNNQQNGLTGSIEVIGSMTQLAQVWLHKNEFTGPIPDLTECKSIFDLQLRDNQLSGIVPASLVSLPKLVNVSLSNNKFQGPVPQFPPSVTKVDNNVGNNKYCAPPGVSCDAQVMAMLEIAGGFGYPSILSDGWDDNNACGWAFVTCDADKKNVVIVNLAKQHFPGRISPSFAKLPSLKNLYLNDNNLTGSIPDSLTKLPELVTFDVSNNNLSGKIPNFPATVKFITKPGNPFLGTEVETGGGTTTSSDVGPTKISGGVIAGIIAAAVIFIAVLSFVLYKYKKRPRKYEKKVERDSGKAFFNNGITGGGGYNEGSTELNSQSSVDDSGKNIFEDGNVSLPIEVIRQATDNFHEINITGRGGFGVVYKGELHDGTEIAVKRMESTVMGTKGMGEFQAEIAVLTKYSVETRLAGTFGYLAPEYAATGRVTTKVDVYAFGVILMEIITGRKTLDDTMPDDLVPWFRRILMNKENIPKAIDESLNPDEETLATIYTVSELAGHCTAREPNQRPDMGHAVNVLAPLVEQWRPSSQQDQSFDVDHGTSLSETLRRWQTEEGASMVSDDASFTQTQSSVPSMPSRFANTFSSPDFR</sequence>
<keyword evidence="15" id="KW-1185">Reference proteome</keyword>
<dbReference type="PANTHER" id="PTHR47986">
    <property type="entry name" value="OSJNBA0070M12.3 PROTEIN"/>
    <property type="match status" value="1"/>
</dbReference>
<evidence type="ECO:0000313" key="15">
    <source>
        <dbReference type="Proteomes" id="UP001151532"/>
    </source>
</evidence>
<evidence type="ECO:0000256" key="10">
    <source>
        <dbReference type="SAM" id="MobiDB-lite"/>
    </source>
</evidence>
<dbReference type="FunFam" id="3.80.10.10:FF:000190">
    <property type="entry name" value="Receptor-like kinase TMK4"/>
    <property type="match status" value="1"/>
</dbReference>
<evidence type="ECO:0000256" key="8">
    <source>
        <dbReference type="ARBA" id="ARBA00023170"/>
    </source>
</evidence>
<feature type="compositionally biased region" description="Polar residues" evidence="10">
    <location>
        <begin position="775"/>
        <end position="801"/>
    </location>
</feature>
<dbReference type="PANTHER" id="PTHR47986:SF10">
    <property type="entry name" value="RECEPTOR-LIKE KINASE TMK4"/>
    <property type="match status" value="1"/>
</dbReference>
<dbReference type="InterPro" id="IPR000719">
    <property type="entry name" value="Prot_kinase_dom"/>
</dbReference>
<evidence type="ECO:0000256" key="4">
    <source>
        <dbReference type="ARBA" id="ARBA00022729"/>
    </source>
</evidence>
<feature type="signal peptide" evidence="12">
    <location>
        <begin position="1"/>
        <end position="22"/>
    </location>
</feature>
<evidence type="ECO:0000256" key="12">
    <source>
        <dbReference type="SAM" id="SignalP"/>
    </source>
</evidence>
<dbReference type="GO" id="GO:0016020">
    <property type="term" value="C:membrane"/>
    <property type="evidence" value="ECO:0007669"/>
    <property type="project" value="UniProtKB-SubCell"/>
</dbReference>
<evidence type="ECO:0000256" key="9">
    <source>
        <dbReference type="ARBA" id="ARBA00023180"/>
    </source>
</evidence>
<keyword evidence="14" id="KW-0808">Transferase</keyword>
<evidence type="ECO:0000259" key="13">
    <source>
        <dbReference type="PROSITE" id="PS50011"/>
    </source>
</evidence>
<feature type="domain" description="Protein kinase" evidence="13">
    <location>
        <begin position="446"/>
        <end position="734"/>
    </location>
</feature>
<dbReference type="PROSITE" id="PS50011">
    <property type="entry name" value="PROTEIN_KINASE_DOM"/>
    <property type="match status" value="1"/>
</dbReference>
<name>A0A9Q0U8Y5_SALPP</name>
<dbReference type="InterPro" id="IPR013210">
    <property type="entry name" value="LRR_N_plant-typ"/>
</dbReference>
<dbReference type="Pfam" id="PF00069">
    <property type="entry name" value="Pkinase"/>
    <property type="match status" value="1"/>
</dbReference>
<keyword evidence="7 11" id="KW-0472">Membrane</keyword>
<keyword evidence="3 11" id="KW-0812">Transmembrane</keyword>
<dbReference type="EMBL" id="JAPFFK010000013">
    <property type="protein sequence ID" value="KAJ6725644.1"/>
    <property type="molecule type" value="Genomic_DNA"/>
</dbReference>
<protein>
    <submittedName>
        <fullName evidence="14">RECEPTOR-LIKE KINASE TMK4</fullName>
    </submittedName>
</protein>
<dbReference type="Pfam" id="PF00560">
    <property type="entry name" value="LRR_1"/>
    <property type="match status" value="1"/>
</dbReference>
<evidence type="ECO:0000256" key="7">
    <source>
        <dbReference type="ARBA" id="ARBA00023136"/>
    </source>
</evidence>
<dbReference type="Pfam" id="PF08263">
    <property type="entry name" value="LRRNT_2"/>
    <property type="match status" value="2"/>
</dbReference>
<feature type="chain" id="PRO_5040207800" evidence="12">
    <location>
        <begin position="23"/>
        <end position="801"/>
    </location>
</feature>
<keyword evidence="9" id="KW-0325">Glycoprotein</keyword>
<dbReference type="SMART" id="SM00369">
    <property type="entry name" value="LRR_TYP"/>
    <property type="match status" value="3"/>
</dbReference>
<dbReference type="InterPro" id="IPR001611">
    <property type="entry name" value="Leu-rich_rpt"/>
</dbReference>
<keyword evidence="5" id="KW-0677">Repeat</keyword>
<dbReference type="InterPro" id="IPR052422">
    <property type="entry name" value="Auxin_Ser/Thr_Kinase"/>
</dbReference>
<evidence type="ECO:0000256" key="2">
    <source>
        <dbReference type="ARBA" id="ARBA00022614"/>
    </source>
</evidence>
<keyword evidence="14" id="KW-0418">Kinase</keyword>
<evidence type="ECO:0000256" key="1">
    <source>
        <dbReference type="ARBA" id="ARBA00004167"/>
    </source>
</evidence>
<dbReference type="GO" id="GO:0004672">
    <property type="term" value="F:protein kinase activity"/>
    <property type="evidence" value="ECO:0007669"/>
    <property type="project" value="InterPro"/>
</dbReference>
<feature type="region of interest" description="Disordered" evidence="10">
    <location>
        <begin position="767"/>
        <end position="801"/>
    </location>
</feature>
<keyword evidence="8 14" id="KW-0675">Receptor</keyword>
<accession>A0A9Q0U8Y5</accession>
<dbReference type="AlphaFoldDB" id="A0A9Q0U8Y5"/>
<dbReference type="SUPFAM" id="SSF56112">
    <property type="entry name" value="Protein kinase-like (PK-like)"/>
    <property type="match status" value="1"/>
</dbReference>
<dbReference type="Gene3D" id="1.10.510.10">
    <property type="entry name" value="Transferase(Phosphotransferase) domain 1"/>
    <property type="match status" value="1"/>
</dbReference>
<dbReference type="OrthoDB" id="978612at2759"/>
<dbReference type="SUPFAM" id="SSF52058">
    <property type="entry name" value="L domain-like"/>
    <property type="match status" value="1"/>
</dbReference>
<dbReference type="InterPro" id="IPR003591">
    <property type="entry name" value="Leu-rich_rpt_typical-subtyp"/>
</dbReference>
<evidence type="ECO:0000256" key="5">
    <source>
        <dbReference type="ARBA" id="ARBA00022737"/>
    </source>
</evidence>
<comment type="caution">
    <text evidence="14">The sequence shown here is derived from an EMBL/GenBank/DDBJ whole genome shotgun (WGS) entry which is preliminary data.</text>
</comment>
<dbReference type="FunFam" id="3.80.10.10:FF:000129">
    <property type="entry name" value="Leucine-rich repeat receptor-like kinase"/>
    <property type="match status" value="1"/>
</dbReference>